<reference evidence="1 2" key="1">
    <citation type="submission" date="2020-09" db="EMBL/GenBank/DDBJ databases">
        <title>Characterization of Paenibacillus peoriae strain ZF390 with broad-spectrum antimicrobial activity as a potential biocontrol agent.</title>
        <authorList>
            <person name="Li L."/>
            <person name="Zhao Y."/>
            <person name="Li B."/>
            <person name="Xie X."/>
        </authorList>
    </citation>
    <scope>NUCLEOTIDE SEQUENCE [LARGE SCALE GENOMIC DNA]</scope>
    <source>
        <strain evidence="1 2">ZF390</strain>
    </source>
</reference>
<accession>A0A7H0YEJ2</accession>
<evidence type="ECO:0000313" key="1">
    <source>
        <dbReference type="EMBL" id="QNR69500.1"/>
    </source>
</evidence>
<dbReference type="RefSeq" id="WP_190299186.1">
    <property type="nucleotide sequence ID" value="NZ_CP061172.1"/>
</dbReference>
<name>A0A7H0YEJ2_9BACL</name>
<evidence type="ECO:0000313" key="2">
    <source>
        <dbReference type="Proteomes" id="UP000516384"/>
    </source>
</evidence>
<organism evidence="1 2">
    <name type="scientific">Paenibacillus peoriae</name>
    <dbReference type="NCBI Taxonomy" id="59893"/>
    <lineage>
        <taxon>Bacteria</taxon>
        <taxon>Bacillati</taxon>
        <taxon>Bacillota</taxon>
        <taxon>Bacilli</taxon>
        <taxon>Bacillales</taxon>
        <taxon>Paenibacillaceae</taxon>
        <taxon>Paenibacillus</taxon>
    </lineage>
</organism>
<gene>
    <name evidence="1" type="ORF">IAQ67_11035</name>
</gene>
<sequence>MISRWKAEFLSRASMVFEKGTSEADKMRKEYESKQERLEKLVGQLTVEVDWLNGSITHLPAIPSSLMNFGIIGMISPMLVNTGNRFSIRTHHIPPHNLRVAAPSVILSKKTPTLRQMFLTFRIS</sequence>
<protein>
    <submittedName>
        <fullName evidence="1">Uncharacterized protein</fullName>
    </submittedName>
</protein>
<dbReference type="Proteomes" id="UP000516384">
    <property type="component" value="Chromosome"/>
</dbReference>
<dbReference type="EMBL" id="CP061172">
    <property type="protein sequence ID" value="QNR69500.1"/>
    <property type="molecule type" value="Genomic_DNA"/>
</dbReference>
<dbReference type="AlphaFoldDB" id="A0A7H0YEJ2"/>
<proteinExistence type="predicted"/>